<reference evidence="10" key="1">
    <citation type="submission" date="2016-10" db="EMBL/GenBank/DDBJ databases">
        <authorList>
            <person name="Benchimol M."/>
            <person name="Almeida L.G."/>
            <person name="Vasconcelos A.T."/>
            <person name="Perreira-Neves A."/>
            <person name="Rosa I.A."/>
            <person name="Tasca T."/>
            <person name="Bogo M.R."/>
            <person name="de Souza W."/>
        </authorList>
    </citation>
    <scope>NUCLEOTIDE SEQUENCE [LARGE SCALE GENOMIC DNA]</scope>
    <source>
        <strain evidence="10">K</strain>
    </source>
</reference>
<proteinExistence type="predicted"/>
<keyword evidence="11" id="KW-1185">Reference proteome</keyword>
<evidence type="ECO:0000259" key="8">
    <source>
        <dbReference type="PROSITE" id="PS50222"/>
    </source>
</evidence>
<dbReference type="InterPro" id="IPR006602">
    <property type="entry name" value="DM10_dom"/>
</dbReference>
<keyword evidence="4" id="KW-0282">Flagellum</keyword>
<evidence type="ECO:0000313" key="11">
    <source>
        <dbReference type="Proteomes" id="UP000179807"/>
    </source>
</evidence>
<comment type="caution">
    <text evidence="10">The sequence shown here is derived from an EMBL/GenBank/DDBJ whole genome shotgun (WGS) entry which is preliminary data.</text>
</comment>
<dbReference type="PANTHER" id="PTHR12086:SF9">
    <property type="entry name" value="EF-HAND DOMAIN-CONTAINING PROTEIN 1"/>
    <property type="match status" value="1"/>
</dbReference>
<dbReference type="EMBL" id="MLAK01000638">
    <property type="protein sequence ID" value="OHT09479.1"/>
    <property type="molecule type" value="Genomic_DNA"/>
</dbReference>
<evidence type="ECO:0000256" key="3">
    <source>
        <dbReference type="ARBA" id="ARBA00022737"/>
    </source>
</evidence>
<dbReference type="GO" id="GO:0007052">
    <property type="term" value="P:mitotic spindle organization"/>
    <property type="evidence" value="ECO:0007669"/>
    <property type="project" value="TreeGrafter"/>
</dbReference>
<dbReference type="Pfam" id="PF06565">
    <property type="entry name" value="DM10_dom"/>
    <property type="match status" value="1"/>
</dbReference>
<evidence type="ECO:0008006" key="12">
    <source>
        <dbReference type="Google" id="ProtNLM"/>
    </source>
</evidence>
<evidence type="ECO:0000259" key="9">
    <source>
        <dbReference type="PROSITE" id="PS51336"/>
    </source>
</evidence>
<dbReference type="AlphaFoldDB" id="A0A1J4KDG5"/>
<dbReference type="InterPro" id="IPR011992">
    <property type="entry name" value="EF-hand-dom_pair"/>
</dbReference>
<dbReference type="InterPro" id="IPR040193">
    <property type="entry name" value="EFHC1/EFHC2/EFHB"/>
</dbReference>
<dbReference type="GO" id="GO:0000281">
    <property type="term" value="P:mitotic cytokinesis"/>
    <property type="evidence" value="ECO:0007669"/>
    <property type="project" value="TreeGrafter"/>
</dbReference>
<evidence type="ECO:0000256" key="7">
    <source>
        <dbReference type="ARBA" id="ARBA00023273"/>
    </source>
</evidence>
<keyword evidence="5" id="KW-0969">Cilium</keyword>
<name>A0A1J4KDG5_9EUKA</name>
<dbReference type="GO" id="GO:0060285">
    <property type="term" value="P:cilium-dependent cell motility"/>
    <property type="evidence" value="ECO:0007669"/>
    <property type="project" value="TreeGrafter"/>
</dbReference>
<evidence type="ECO:0000256" key="2">
    <source>
        <dbReference type="ARBA" id="ARBA00022490"/>
    </source>
</evidence>
<dbReference type="FunFam" id="2.30.29.170:FF:000002">
    <property type="entry name" value="EF-hand domain (C-terminal) containing 1"/>
    <property type="match status" value="1"/>
</dbReference>
<dbReference type="PANTHER" id="PTHR12086">
    <property type="entry name" value="EF-HAND DOMAIN C-TERMINAL CONTAINING PROTEIN"/>
    <property type="match status" value="1"/>
</dbReference>
<evidence type="ECO:0000256" key="1">
    <source>
        <dbReference type="ARBA" id="ARBA00004611"/>
    </source>
</evidence>
<protein>
    <recommendedName>
        <fullName evidence="12">EF-hand domain-containing protein</fullName>
    </recommendedName>
</protein>
<evidence type="ECO:0000256" key="5">
    <source>
        <dbReference type="ARBA" id="ARBA00023069"/>
    </source>
</evidence>
<dbReference type="SMART" id="SM00676">
    <property type="entry name" value="DM10"/>
    <property type="match status" value="1"/>
</dbReference>
<dbReference type="RefSeq" id="XP_068362615.1">
    <property type="nucleotide sequence ID" value="XM_068491975.1"/>
</dbReference>
<dbReference type="GO" id="GO:0072686">
    <property type="term" value="C:mitotic spindle"/>
    <property type="evidence" value="ECO:0007669"/>
    <property type="project" value="TreeGrafter"/>
</dbReference>
<dbReference type="InterPro" id="IPR002048">
    <property type="entry name" value="EF_hand_dom"/>
</dbReference>
<dbReference type="PROSITE" id="PS50222">
    <property type="entry name" value="EF_HAND_2"/>
    <property type="match status" value="1"/>
</dbReference>
<accession>A0A1J4KDG5</accession>
<dbReference type="GO" id="GO:0043014">
    <property type="term" value="F:alpha-tubulin binding"/>
    <property type="evidence" value="ECO:0007669"/>
    <property type="project" value="TreeGrafter"/>
</dbReference>
<feature type="domain" description="DM10" evidence="9">
    <location>
        <begin position="5"/>
        <end position="105"/>
    </location>
</feature>
<feature type="domain" description="EF-hand" evidence="8">
    <location>
        <begin position="126"/>
        <end position="161"/>
    </location>
</feature>
<dbReference type="VEuPathDB" id="TrichDB:TRFO_04563"/>
<dbReference type="OrthoDB" id="10255210at2759"/>
<keyword evidence="7" id="KW-0966">Cell projection</keyword>
<keyword evidence="6" id="KW-0206">Cytoskeleton</keyword>
<dbReference type="Proteomes" id="UP000179807">
    <property type="component" value="Unassembled WGS sequence"/>
</dbReference>
<evidence type="ECO:0000256" key="4">
    <source>
        <dbReference type="ARBA" id="ARBA00022846"/>
    </source>
</evidence>
<dbReference type="Gene3D" id="1.10.238.10">
    <property type="entry name" value="EF-hand"/>
    <property type="match status" value="1"/>
</dbReference>
<dbReference type="GeneID" id="94826679"/>
<dbReference type="SUPFAM" id="SSF47473">
    <property type="entry name" value="EF-hand"/>
    <property type="match status" value="1"/>
</dbReference>
<dbReference type="GO" id="GO:0005509">
    <property type="term" value="F:calcium ion binding"/>
    <property type="evidence" value="ECO:0007669"/>
    <property type="project" value="InterPro"/>
</dbReference>
<sequence length="192" mass="22184">MDDENTQVLNFSAKMISDYPEDRRRQFVVSYYLCDKTMAVFEMQVPNSGFRAGKFLQRTRVRDPKTKQFFEPSAFYVGAKIHVSGRNFELLDAAPHTLCLMEAHSDDFPEADIATVIQNLMNVCLQTTKSVRALFEEKDTRKTGFVDVEDARAIFKQFVPKLTPHAVITLVRAFEKDDGTYEYNLLLNYMRV</sequence>
<dbReference type="Gene3D" id="2.30.29.170">
    <property type="match status" value="1"/>
</dbReference>
<keyword evidence="2" id="KW-0963">Cytoplasm</keyword>
<gene>
    <name evidence="10" type="ORF">TRFO_04563</name>
</gene>
<evidence type="ECO:0000256" key="6">
    <source>
        <dbReference type="ARBA" id="ARBA00023212"/>
    </source>
</evidence>
<evidence type="ECO:0000313" key="10">
    <source>
        <dbReference type="EMBL" id="OHT09479.1"/>
    </source>
</evidence>
<organism evidence="10 11">
    <name type="scientific">Tritrichomonas foetus</name>
    <dbReference type="NCBI Taxonomy" id="1144522"/>
    <lineage>
        <taxon>Eukaryota</taxon>
        <taxon>Metamonada</taxon>
        <taxon>Parabasalia</taxon>
        <taxon>Tritrichomonadida</taxon>
        <taxon>Tritrichomonadidae</taxon>
        <taxon>Tritrichomonas</taxon>
    </lineage>
</organism>
<dbReference type="PROSITE" id="PS51336">
    <property type="entry name" value="DM10"/>
    <property type="match status" value="1"/>
</dbReference>
<keyword evidence="3" id="KW-0677">Repeat</keyword>
<comment type="subcellular location">
    <subcellularLocation>
        <location evidence="1">Cytoplasm</location>
        <location evidence="1">Cytoskeleton</location>
        <location evidence="1">Flagellum axoneme</location>
    </subcellularLocation>
</comment>
<dbReference type="GO" id="GO:0005930">
    <property type="term" value="C:axoneme"/>
    <property type="evidence" value="ECO:0007669"/>
    <property type="project" value="TreeGrafter"/>
</dbReference>